<dbReference type="Gene3D" id="3.30.160.60">
    <property type="entry name" value="Classic Zinc Finger"/>
    <property type="match status" value="4"/>
</dbReference>
<name>A0A8T1MDL1_CLOSI</name>
<reference evidence="7 8" key="2">
    <citation type="journal article" date="2021" name="Genomics">
        <title>High-quality reference genome for Clonorchis sinensis.</title>
        <authorList>
            <person name="Young N.D."/>
            <person name="Stroehlein A.J."/>
            <person name="Kinkar L."/>
            <person name="Wang T."/>
            <person name="Sohn W.M."/>
            <person name="Chang B.C.H."/>
            <person name="Kaur P."/>
            <person name="Weisz D."/>
            <person name="Dudchenko O."/>
            <person name="Aiden E.L."/>
            <person name="Korhonen P.K."/>
            <person name="Gasser R.B."/>
        </authorList>
    </citation>
    <scope>NUCLEOTIDE SEQUENCE [LARGE SCALE GENOMIC DNA]</scope>
    <source>
        <strain evidence="7">Cs-k2</strain>
    </source>
</reference>
<evidence type="ECO:0000256" key="1">
    <source>
        <dbReference type="ARBA" id="ARBA00022723"/>
    </source>
</evidence>
<dbReference type="GO" id="GO:0000981">
    <property type="term" value="F:DNA-binding transcription factor activity, RNA polymerase II-specific"/>
    <property type="evidence" value="ECO:0007669"/>
    <property type="project" value="TreeGrafter"/>
</dbReference>
<keyword evidence="4" id="KW-0862">Zinc</keyword>
<evidence type="ECO:0000256" key="5">
    <source>
        <dbReference type="PROSITE-ProRule" id="PRU00042"/>
    </source>
</evidence>
<gene>
    <name evidence="7" type="ORF">CSKR_203916</name>
</gene>
<protein>
    <submittedName>
        <fullName evidence="7">Zinc finger protein 579</fullName>
    </submittedName>
</protein>
<dbReference type="SMART" id="SM00355">
    <property type="entry name" value="ZnF_C2H2"/>
    <property type="match status" value="6"/>
</dbReference>
<evidence type="ECO:0000313" key="7">
    <source>
        <dbReference type="EMBL" id="KAG5446926.1"/>
    </source>
</evidence>
<feature type="domain" description="C2H2-type" evidence="6">
    <location>
        <begin position="85"/>
        <end position="112"/>
    </location>
</feature>
<evidence type="ECO:0000256" key="4">
    <source>
        <dbReference type="ARBA" id="ARBA00022833"/>
    </source>
</evidence>
<reference evidence="7 8" key="1">
    <citation type="journal article" date="2018" name="Biotechnol. Adv.">
        <title>Improved genomic resources and new bioinformatic workflow for the carcinogenic parasite Clonorchis sinensis: Biotechnological implications.</title>
        <authorList>
            <person name="Wang D."/>
            <person name="Korhonen P.K."/>
            <person name="Gasser R.B."/>
            <person name="Young N.D."/>
        </authorList>
    </citation>
    <scope>NUCLEOTIDE SEQUENCE [LARGE SCALE GENOMIC DNA]</scope>
    <source>
        <strain evidence="7">Cs-k2</strain>
    </source>
</reference>
<dbReference type="OrthoDB" id="6261038at2759"/>
<dbReference type="FunFam" id="3.30.160.60:FF:000446">
    <property type="entry name" value="Zinc finger protein"/>
    <property type="match status" value="1"/>
</dbReference>
<comment type="caution">
    <text evidence="7">The sequence shown here is derived from an EMBL/GenBank/DDBJ whole genome shotgun (WGS) entry which is preliminary data.</text>
</comment>
<evidence type="ECO:0000259" key="6">
    <source>
        <dbReference type="PROSITE" id="PS50157"/>
    </source>
</evidence>
<dbReference type="PROSITE" id="PS00028">
    <property type="entry name" value="ZINC_FINGER_C2H2_1"/>
    <property type="match status" value="5"/>
</dbReference>
<keyword evidence="2" id="KW-0677">Repeat</keyword>
<keyword evidence="1" id="KW-0479">Metal-binding</keyword>
<dbReference type="PANTHER" id="PTHR23226">
    <property type="entry name" value="ZINC FINGER AND SCAN DOMAIN-CONTAINING"/>
    <property type="match status" value="1"/>
</dbReference>
<dbReference type="Proteomes" id="UP000286415">
    <property type="component" value="Unassembled WGS sequence"/>
</dbReference>
<dbReference type="InterPro" id="IPR013087">
    <property type="entry name" value="Znf_C2H2_type"/>
</dbReference>
<accession>A0A8T1MDL1</accession>
<dbReference type="PROSITE" id="PS50157">
    <property type="entry name" value="ZINC_FINGER_C2H2_2"/>
    <property type="match status" value="5"/>
</dbReference>
<sequence>MSQDVTVQHETRKETSRKTQKLELVCTTCGRNFASQSSLNIHASTHEISASFMCELCGRIFRHLPNLHRHKRYGHTSQSRERTSLLCTICGKALRDAFDLRRHMPTHLADKSRLCSTCSQIFPNRAALHKHKLLQHDKVPMDELAKHECAVCKRWFEDTYKLKRHSVVHTKQRPFVCVLCAKAYSQNESLREHQRKKHPT</sequence>
<dbReference type="AlphaFoldDB" id="A0A8T1MDL1"/>
<feature type="domain" description="C2H2-type" evidence="6">
    <location>
        <begin position="24"/>
        <end position="46"/>
    </location>
</feature>
<dbReference type="EMBL" id="NIRI02000042">
    <property type="protein sequence ID" value="KAG5446926.1"/>
    <property type="molecule type" value="Genomic_DNA"/>
</dbReference>
<feature type="domain" description="C2H2-type" evidence="6">
    <location>
        <begin position="175"/>
        <end position="200"/>
    </location>
</feature>
<evidence type="ECO:0000313" key="8">
    <source>
        <dbReference type="Proteomes" id="UP000286415"/>
    </source>
</evidence>
<dbReference type="SUPFAM" id="SSF57667">
    <property type="entry name" value="beta-beta-alpha zinc fingers"/>
    <property type="match status" value="3"/>
</dbReference>
<dbReference type="PANTHER" id="PTHR23226:SF371">
    <property type="entry name" value="ZINC FINGER PROTEIN 112-LIKE PROTEIN"/>
    <property type="match status" value="1"/>
</dbReference>
<dbReference type="GO" id="GO:0000978">
    <property type="term" value="F:RNA polymerase II cis-regulatory region sequence-specific DNA binding"/>
    <property type="evidence" value="ECO:0007669"/>
    <property type="project" value="TreeGrafter"/>
</dbReference>
<evidence type="ECO:0000256" key="2">
    <source>
        <dbReference type="ARBA" id="ARBA00022737"/>
    </source>
</evidence>
<dbReference type="GO" id="GO:0008270">
    <property type="term" value="F:zinc ion binding"/>
    <property type="evidence" value="ECO:0007669"/>
    <property type="project" value="UniProtKB-KW"/>
</dbReference>
<dbReference type="InterPro" id="IPR036236">
    <property type="entry name" value="Znf_C2H2_sf"/>
</dbReference>
<feature type="domain" description="C2H2-type" evidence="6">
    <location>
        <begin position="147"/>
        <end position="174"/>
    </location>
</feature>
<proteinExistence type="predicted"/>
<feature type="domain" description="C2H2-type" evidence="6">
    <location>
        <begin position="52"/>
        <end position="80"/>
    </location>
</feature>
<evidence type="ECO:0000256" key="3">
    <source>
        <dbReference type="ARBA" id="ARBA00022771"/>
    </source>
</evidence>
<keyword evidence="3 5" id="KW-0863">Zinc-finger</keyword>
<keyword evidence="8" id="KW-1185">Reference proteome</keyword>
<organism evidence="7 8">
    <name type="scientific">Clonorchis sinensis</name>
    <name type="common">Chinese liver fluke</name>
    <dbReference type="NCBI Taxonomy" id="79923"/>
    <lineage>
        <taxon>Eukaryota</taxon>
        <taxon>Metazoa</taxon>
        <taxon>Spiralia</taxon>
        <taxon>Lophotrochozoa</taxon>
        <taxon>Platyhelminthes</taxon>
        <taxon>Trematoda</taxon>
        <taxon>Digenea</taxon>
        <taxon>Opisthorchiida</taxon>
        <taxon>Opisthorchiata</taxon>
        <taxon>Opisthorchiidae</taxon>
        <taxon>Clonorchis</taxon>
    </lineage>
</organism>
<dbReference type="Pfam" id="PF00096">
    <property type="entry name" value="zf-C2H2"/>
    <property type="match status" value="4"/>
</dbReference>